<dbReference type="Gene3D" id="3.40.50.300">
    <property type="entry name" value="P-loop containing nucleotide triphosphate hydrolases"/>
    <property type="match status" value="1"/>
</dbReference>
<evidence type="ECO:0000313" key="3">
    <source>
        <dbReference type="EMBL" id="MBO0351392.1"/>
    </source>
</evidence>
<dbReference type="InterPro" id="IPR011669">
    <property type="entry name" value="DgcN-like"/>
</dbReference>
<comment type="caution">
    <text evidence="3">The sequence shown here is derived from an EMBL/GenBank/DDBJ whole genome shotgun (WGS) entry which is preliminary data.</text>
</comment>
<protein>
    <submittedName>
        <fullName evidence="3">DUF1611 domain-containing protein</fullName>
    </submittedName>
</protein>
<feature type="domain" description="D-glutamate N-acetyltransferase-like N-terminal" evidence="2">
    <location>
        <begin position="43"/>
        <end position="134"/>
    </location>
</feature>
<dbReference type="PIRSF" id="PIRSF026760">
    <property type="entry name" value="UCP026760"/>
    <property type="match status" value="1"/>
</dbReference>
<feature type="domain" description="D-glutamate N-acetyltransferase-like C-terminal" evidence="1">
    <location>
        <begin position="141"/>
        <end position="342"/>
    </location>
</feature>
<dbReference type="InterPro" id="IPR035402">
    <property type="entry name" value="DgcN-like_N"/>
</dbReference>
<dbReference type="Pfam" id="PF17396">
    <property type="entry name" value="DUF1611_N"/>
    <property type="match status" value="1"/>
</dbReference>
<dbReference type="RefSeq" id="WP_207089832.1">
    <property type="nucleotide sequence ID" value="NZ_JAFLQW010000537.1"/>
</dbReference>
<accession>A0ABS3FX47</accession>
<dbReference type="Proteomes" id="UP000664844">
    <property type="component" value="Unassembled WGS sequence"/>
</dbReference>
<dbReference type="InterPro" id="IPR035086">
    <property type="entry name" value="DgcN-like_C"/>
</dbReference>
<name>A0ABS3FX47_9CYAN</name>
<dbReference type="InterPro" id="IPR027417">
    <property type="entry name" value="P-loop_NTPase"/>
</dbReference>
<gene>
    <name evidence="3" type="ORF">J0895_20385</name>
</gene>
<dbReference type="Gene3D" id="3.40.50.720">
    <property type="entry name" value="NAD(P)-binding Rossmann-like Domain"/>
    <property type="match status" value="1"/>
</dbReference>
<dbReference type="PANTHER" id="PTHR40690:SF1">
    <property type="entry name" value="DUF1611 DOMAIN-CONTAINING PROTEIN"/>
    <property type="match status" value="1"/>
</dbReference>
<evidence type="ECO:0000259" key="1">
    <source>
        <dbReference type="Pfam" id="PF07755"/>
    </source>
</evidence>
<organism evidence="3 4">
    <name type="scientific">Phormidium pseudopriestleyi FRX01</name>
    <dbReference type="NCBI Taxonomy" id="1759528"/>
    <lineage>
        <taxon>Bacteria</taxon>
        <taxon>Bacillati</taxon>
        <taxon>Cyanobacteriota</taxon>
        <taxon>Cyanophyceae</taxon>
        <taxon>Oscillatoriophycideae</taxon>
        <taxon>Oscillatoriales</taxon>
        <taxon>Oscillatoriaceae</taxon>
        <taxon>Phormidium</taxon>
    </lineage>
</organism>
<dbReference type="PANTHER" id="PTHR40690">
    <property type="entry name" value="GLL3100 PROTEIN"/>
    <property type="match status" value="1"/>
</dbReference>
<keyword evidence="4" id="KW-1185">Reference proteome</keyword>
<evidence type="ECO:0000313" key="4">
    <source>
        <dbReference type="Proteomes" id="UP000664844"/>
    </source>
</evidence>
<evidence type="ECO:0000259" key="2">
    <source>
        <dbReference type="Pfam" id="PF17396"/>
    </source>
</evidence>
<sequence length="348" mass="36645">MRITANHRVAILQHQGILGSIGKTGLTLLRYSEANIVAVIDGESAGQSLPELTGIARDVPIVASVEAALAMNPDVLAIGIAPPGGALPPEWFEELRRAVSAGLSIVNGLHTPLNHHPELPFPLREGQWIWDVRQEPTGLKIGSAQARQLTCPRVLAVGTDMAIGKMSTCLEIHRLAKQRGLRSQFVATGQAGLMIAGAGVALDAVRVDFAAGAVEQAVMQCATDCDLILVEGQGSLFHPGSTATLPLLRGSQPTHLVLVHRAGQTHIKNHPHVPIPPLSEAIALYEGVASAAGALTPSRMVAVALNSRDLDEAASRETIQQIEAETGLPCTDPVRFGPEKLLDAILAP</sequence>
<dbReference type="EMBL" id="JAFLQW010000537">
    <property type="protein sequence ID" value="MBO0351392.1"/>
    <property type="molecule type" value="Genomic_DNA"/>
</dbReference>
<reference evidence="3 4" key="1">
    <citation type="submission" date="2021-03" db="EMBL/GenBank/DDBJ databases">
        <title>Metabolic Capacity of the Antarctic Cyanobacterium Phormidium pseudopriestleyi that Sustains Oxygenic Photosynthesis in the Presence of Hydrogen Sulfide.</title>
        <authorList>
            <person name="Lumian J.E."/>
            <person name="Jungblut A.D."/>
            <person name="Dillon M.L."/>
            <person name="Hawes I."/>
            <person name="Doran P.T."/>
            <person name="Mackey T.J."/>
            <person name="Dick G.J."/>
            <person name="Grettenberger C.L."/>
            <person name="Sumner D.Y."/>
        </authorList>
    </citation>
    <scope>NUCLEOTIDE SEQUENCE [LARGE SCALE GENOMIC DNA]</scope>
    <source>
        <strain evidence="3 4">FRX01</strain>
    </source>
</reference>
<dbReference type="Pfam" id="PF07755">
    <property type="entry name" value="DUF1611"/>
    <property type="match status" value="1"/>
</dbReference>
<dbReference type="SUPFAM" id="SSF52540">
    <property type="entry name" value="P-loop containing nucleoside triphosphate hydrolases"/>
    <property type="match status" value="1"/>
</dbReference>
<proteinExistence type="predicted"/>